<dbReference type="EMBL" id="CP017707">
    <property type="protein sequence ID" value="AOZ51490.1"/>
    <property type="molecule type" value="Genomic_DNA"/>
</dbReference>
<dbReference type="InterPro" id="IPR050908">
    <property type="entry name" value="SmbC-like"/>
</dbReference>
<dbReference type="GO" id="GO:0043565">
    <property type="term" value="F:sequence-specific DNA binding"/>
    <property type="evidence" value="ECO:0007669"/>
    <property type="project" value="InterPro"/>
</dbReference>
<dbReference type="InterPro" id="IPR010499">
    <property type="entry name" value="AraC_E-bd"/>
</dbReference>
<dbReference type="Pfam" id="PF06445">
    <property type="entry name" value="GyrI-like"/>
    <property type="match status" value="1"/>
</dbReference>
<dbReference type="Pfam" id="PF12833">
    <property type="entry name" value="HTH_18"/>
    <property type="match status" value="1"/>
</dbReference>
<dbReference type="GeneID" id="68842859"/>
<evidence type="ECO:0000256" key="2">
    <source>
        <dbReference type="ARBA" id="ARBA00023125"/>
    </source>
</evidence>
<dbReference type="Gene3D" id="3.20.80.10">
    <property type="entry name" value="Regulatory factor, effector binding domain"/>
    <property type="match status" value="1"/>
</dbReference>
<dbReference type="InterPro" id="IPR020449">
    <property type="entry name" value="Tscrpt_reg_AraC-type_HTH"/>
</dbReference>
<dbReference type="AlphaFoldDB" id="A0A1D9LJH9"/>
<keyword evidence="1" id="KW-0805">Transcription regulation</keyword>
<dbReference type="PANTHER" id="PTHR40055:SF1">
    <property type="entry name" value="TRANSCRIPTIONAL REGULATOR YGIV-RELATED"/>
    <property type="match status" value="1"/>
</dbReference>
<sequence length="286" mass="32874">MDKADRYARRFEKVLDYIASHLDQPLDVERLSQLAHFSRFHFHRQFSAYLGVGVARYILMQRLRRASYWLAFQPRRKITSIALDCGFDNPESFSRAFRQALGCSPSEFRRRPDWPGWHARMTPPFRERMDSMEVNIITVESVMVAALEHLGPPERVNDSALRFIEWRKASGLSPVAGSQTYGIAYDNPETAEPERFRFDICGSVAGPVPANPQGVIVKQIPGGRCAVARHHGSHHNLGDTIWYLYREWLPASGEVLRDFPVYFHYLNLASDTPEHLLLTDVHLPLR</sequence>
<dbReference type="SUPFAM" id="SSF46689">
    <property type="entry name" value="Homeodomain-like"/>
    <property type="match status" value="2"/>
</dbReference>
<dbReference type="GO" id="GO:0003700">
    <property type="term" value="F:DNA-binding transcription factor activity"/>
    <property type="evidence" value="ECO:0007669"/>
    <property type="project" value="InterPro"/>
</dbReference>
<dbReference type="SUPFAM" id="SSF55136">
    <property type="entry name" value="Probable bacterial effector-binding domain"/>
    <property type="match status" value="1"/>
</dbReference>
<proteinExistence type="predicted"/>
<dbReference type="InterPro" id="IPR029442">
    <property type="entry name" value="GyrI-like"/>
</dbReference>
<accession>A0A1D9LJH9</accession>
<dbReference type="Proteomes" id="UP000178776">
    <property type="component" value="Chromosome"/>
</dbReference>
<dbReference type="STRING" id="1108595.BKX93_16760"/>
<organism evidence="5 6">
    <name type="scientific">Chromobacterium vaccinii</name>
    <dbReference type="NCBI Taxonomy" id="1108595"/>
    <lineage>
        <taxon>Bacteria</taxon>
        <taxon>Pseudomonadati</taxon>
        <taxon>Pseudomonadota</taxon>
        <taxon>Betaproteobacteria</taxon>
        <taxon>Neisseriales</taxon>
        <taxon>Chromobacteriaceae</taxon>
        <taxon>Chromobacterium</taxon>
    </lineage>
</organism>
<protein>
    <submittedName>
        <fullName evidence="5">AraC family transcriptional regulator</fullName>
    </submittedName>
</protein>
<dbReference type="InterPro" id="IPR011256">
    <property type="entry name" value="Reg_factor_effector_dom_sf"/>
</dbReference>
<dbReference type="PROSITE" id="PS01124">
    <property type="entry name" value="HTH_ARAC_FAMILY_2"/>
    <property type="match status" value="1"/>
</dbReference>
<gene>
    <name evidence="5" type="ORF">BKX93_16760</name>
</gene>
<dbReference type="RefSeq" id="WP_070980652.1">
    <property type="nucleotide sequence ID" value="NZ_CP017707.1"/>
</dbReference>
<dbReference type="SMART" id="SM00342">
    <property type="entry name" value="HTH_ARAC"/>
    <property type="match status" value="1"/>
</dbReference>
<evidence type="ECO:0000256" key="1">
    <source>
        <dbReference type="ARBA" id="ARBA00023015"/>
    </source>
</evidence>
<dbReference type="InterPro" id="IPR009057">
    <property type="entry name" value="Homeodomain-like_sf"/>
</dbReference>
<keyword evidence="2" id="KW-0238">DNA-binding</keyword>
<dbReference type="InterPro" id="IPR018062">
    <property type="entry name" value="HTH_AraC-typ_CS"/>
</dbReference>
<dbReference type="InterPro" id="IPR018060">
    <property type="entry name" value="HTH_AraC"/>
</dbReference>
<dbReference type="PANTHER" id="PTHR40055">
    <property type="entry name" value="TRANSCRIPTIONAL REGULATOR YGIV-RELATED"/>
    <property type="match status" value="1"/>
</dbReference>
<dbReference type="KEGG" id="cvc:BKX93_16760"/>
<reference evidence="5 6" key="1">
    <citation type="submission" date="2016-10" db="EMBL/GenBank/DDBJ databases">
        <title>Chromobacterium muskegensis sp. nov., an insecticidal bacterium isolated from Sphagnum bogs.</title>
        <authorList>
            <person name="Sparks M.E."/>
            <person name="Blackburn M.B."/>
            <person name="Gundersen-Rindal D.E."/>
            <person name="Mitchell A."/>
            <person name="Farrar R."/>
            <person name="Kuhar D."/>
        </authorList>
    </citation>
    <scope>NUCLEOTIDE SEQUENCE [LARGE SCALE GENOMIC DNA]</scope>
    <source>
        <strain evidence="5 6">21-1</strain>
    </source>
</reference>
<feature type="domain" description="HTH araC/xylS-type" evidence="4">
    <location>
        <begin position="12"/>
        <end position="111"/>
    </location>
</feature>
<evidence type="ECO:0000256" key="3">
    <source>
        <dbReference type="ARBA" id="ARBA00023163"/>
    </source>
</evidence>
<evidence type="ECO:0000313" key="5">
    <source>
        <dbReference type="EMBL" id="AOZ51490.1"/>
    </source>
</evidence>
<evidence type="ECO:0000313" key="6">
    <source>
        <dbReference type="Proteomes" id="UP000178776"/>
    </source>
</evidence>
<name>A0A1D9LJH9_9NEIS</name>
<dbReference type="PRINTS" id="PR00032">
    <property type="entry name" value="HTHARAC"/>
</dbReference>
<dbReference type="PROSITE" id="PS00041">
    <property type="entry name" value="HTH_ARAC_FAMILY_1"/>
    <property type="match status" value="1"/>
</dbReference>
<dbReference type="Gene3D" id="1.10.10.60">
    <property type="entry name" value="Homeodomain-like"/>
    <property type="match status" value="2"/>
</dbReference>
<evidence type="ECO:0000259" key="4">
    <source>
        <dbReference type="PROSITE" id="PS01124"/>
    </source>
</evidence>
<dbReference type="SMART" id="SM00871">
    <property type="entry name" value="AraC_E_bind"/>
    <property type="match status" value="1"/>
</dbReference>
<keyword evidence="3" id="KW-0804">Transcription</keyword>